<keyword evidence="1" id="KW-0472">Membrane</keyword>
<dbReference type="AlphaFoldDB" id="A0A2D4NZF8"/>
<dbReference type="EMBL" id="IACN01036617">
    <property type="protein sequence ID" value="LAB50678.1"/>
    <property type="molecule type" value="Transcribed_RNA"/>
</dbReference>
<accession>A0A2D4NZF8</accession>
<protein>
    <submittedName>
        <fullName evidence="2">Uncharacterized protein</fullName>
    </submittedName>
</protein>
<name>A0A2D4NZF8_MICSU</name>
<keyword evidence="1" id="KW-1133">Transmembrane helix</keyword>
<feature type="transmembrane region" description="Helical" evidence="1">
    <location>
        <begin position="75"/>
        <end position="91"/>
    </location>
</feature>
<evidence type="ECO:0000256" key="1">
    <source>
        <dbReference type="SAM" id="Phobius"/>
    </source>
</evidence>
<reference evidence="2" key="2">
    <citation type="submission" date="2017-11" db="EMBL/GenBank/DDBJ databases">
        <title>Coralsnake Venomics: Analyses of Venom Gland Transcriptomes and Proteomes of Six Brazilian Taxa.</title>
        <authorList>
            <person name="Aird S.D."/>
            <person name="Jorge da Silva N."/>
            <person name="Qiu L."/>
            <person name="Villar-Briones A."/>
            <person name="Aparecida-Saddi V."/>
            <person name="Campos-Telles M.P."/>
            <person name="Grau M."/>
            <person name="Mikheyev A.S."/>
        </authorList>
    </citation>
    <scope>NUCLEOTIDE SEQUENCE</scope>
    <source>
        <tissue evidence="2">Venom_gland</tissue>
    </source>
</reference>
<reference evidence="2" key="1">
    <citation type="submission" date="2017-07" db="EMBL/GenBank/DDBJ databases">
        <authorList>
            <person name="Mikheyev A."/>
            <person name="Grau M."/>
        </authorList>
    </citation>
    <scope>NUCLEOTIDE SEQUENCE</scope>
    <source>
        <tissue evidence="2">Venom_gland</tissue>
    </source>
</reference>
<keyword evidence="1" id="KW-0812">Transmembrane</keyword>
<proteinExistence type="predicted"/>
<sequence>MMANHPGHEAVRQAQTMIPALSFTDGLKSSICLLPNTFHTSQNVSILSSSIHTTFFQLPLTYPCALSKTIERQRCFLFIYLLFLRVVAFSLQHCHTIIQYSVMLLNNAREAWGSLGISWGHFETSWSISHLALGIMFG</sequence>
<organism evidence="2">
    <name type="scientific">Micrurus surinamensis</name>
    <name type="common">Surinam coral snake</name>
    <dbReference type="NCBI Taxonomy" id="129470"/>
    <lineage>
        <taxon>Eukaryota</taxon>
        <taxon>Metazoa</taxon>
        <taxon>Chordata</taxon>
        <taxon>Craniata</taxon>
        <taxon>Vertebrata</taxon>
        <taxon>Euteleostomi</taxon>
        <taxon>Lepidosauria</taxon>
        <taxon>Squamata</taxon>
        <taxon>Bifurcata</taxon>
        <taxon>Unidentata</taxon>
        <taxon>Episquamata</taxon>
        <taxon>Toxicofera</taxon>
        <taxon>Serpentes</taxon>
        <taxon>Colubroidea</taxon>
        <taxon>Elapidae</taxon>
        <taxon>Elapinae</taxon>
        <taxon>Micrurus</taxon>
    </lineage>
</organism>
<evidence type="ECO:0000313" key="2">
    <source>
        <dbReference type="EMBL" id="LAB50678.1"/>
    </source>
</evidence>